<dbReference type="SUPFAM" id="SSF46689">
    <property type="entry name" value="Homeodomain-like"/>
    <property type="match status" value="1"/>
</dbReference>
<organism evidence="4 5">
    <name type="scientific">Paenibacillus swuensis</name>
    <dbReference type="NCBI Taxonomy" id="1178515"/>
    <lineage>
        <taxon>Bacteria</taxon>
        <taxon>Bacillati</taxon>
        <taxon>Bacillota</taxon>
        <taxon>Bacilli</taxon>
        <taxon>Bacillales</taxon>
        <taxon>Paenibacillaceae</taxon>
        <taxon>Paenibacillus</taxon>
    </lineage>
</organism>
<dbReference type="RefSeq" id="WP_068606781.1">
    <property type="nucleotide sequence ID" value="NZ_CP011388.1"/>
</dbReference>
<dbReference type="PRINTS" id="PR00455">
    <property type="entry name" value="HTHTETR"/>
</dbReference>
<feature type="DNA-binding region" description="H-T-H motif" evidence="2">
    <location>
        <begin position="31"/>
        <end position="50"/>
    </location>
</feature>
<feature type="domain" description="HTH tetR-type" evidence="3">
    <location>
        <begin position="8"/>
        <end position="68"/>
    </location>
</feature>
<dbReference type="GO" id="GO:0003677">
    <property type="term" value="F:DNA binding"/>
    <property type="evidence" value="ECO:0007669"/>
    <property type="project" value="UniProtKB-UniRule"/>
</dbReference>
<dbReference type="PATRIC" id="fig|1178515.4.peg.2395"/>
<evidence type="ECO:0000256" key="1">
    <source>
        <dbReference type="ARBA" id="ARBA00023125"/>
    </source>
</evidence>
<dbReference type="InterPro" id="IPR001647">
    <property type="entry name" value="HTH_TetR"/>
</dbReference>
<evidence type="ECO:0000313" key="4">
    <source>
        <dbReference type="EMBL" id="ANE46880.1"/>
    </source>
</evidence>
<sequence>MKQEERRQQTIQQLLDATKRLVHEIGCQSITMNHIIEKSGLSKGAIFHYVKSKDEIFAWVLQEGVEKTNLRFIDEVEKGKRDFEGPMRKIAEAFSALDQADDMTNKVFVYLLGKEHDPAIAQVLQQFHDRSVALARNWIETGQRSGVIPVTMDVNRTAEMFVVLSLGLRARSSIPGVTPAFTAQDFTKFVVQTLKPNR</sequence>
<evidence type="ECO:0000259" key="3">
    <source>
        <dbReference type="PROSITE" id="PS50977"/>
    </source>
</evidence>
<dbReference type="Proteomes" id="UP000076927">
    <property type="component" value="Chromosome"/>
</dbReference>
<proteinExistence type="predicted"/>
<evidence type="ECO:0000313" key="5">
    <source>
        <dbReference type="Proteomes" id="UP000076927"/>
    </source>
</evidence>
<dbReference type="EMBL" id="CP011388">
    <property type="protein sequence ID" value="ANE46880.1"/>
    <property type="molecule type" value="Genomic_DNA"/>
</dbReference>
<gene>
    <name evidence="4" type="ORF">SY83_12000</name>
</gene>
<accession>A0A172TIP4</accession>
<keyword evidence="5" id="KW-1185">Reference proteome</keyword>
<reference evidence="4 5" key="1">
    <citation type="submission" date="2015-01" db="EMBL/GenBank/DDBJ databases">
        <title>Paenibacillus swuensis/DY6/whole genome sequencing.</title>
        <authorList>
            <person name="Kim M.K."/>
            <person name="Srinivasan S."/>
            <person name="Lee J.-J."/>
        </authorList>
    </citation>
    <scope>NUCLEOTIDE SEQUENCE [LARGE SCALE GENOMIC DNA]</scope>
    <source>
        <strain evidence="4 5">DY6</strain>
    </source>
</reference>
<dbReference type="AlphaFoldDB" id="A0A172TIP4"/>
<dbReference type="STRING" id="1178515.SY83_12000"/>
<dbReference type="InterPro" id="IPR036271">
    <property type="entry name" value="Tet_transcr_reg_TetR-rel_C_sf"/>
</dbReference>
<dbReference type="PANTHER" id="PTHR43479">
    <property type="entry name" value="ACREF/ENVCD OPERON REPRESSOR-RELATED"/>
    <property type="match status" value="1"/>
</dbReference>
<dbReference type="PROSITE" id="PS50977">
    <property type="entry name" value="HTH_TETR_2"/>
    <property type="match status" value="1"/>
</dbReference>
<dbReference type="Pfam" id="PF00440">
    <property type="entry name" value="TetR_N"/>
    <property type="match status" value="1"/>
</dbReference>
<dbReference type="PANTHER" id="PTHR43479:SF11">
    <property type="entry name" value="ACREF_ENVCD OPERON REPRESSOR-RELATED"/>
    <property type="match status" value="1"/>
</dbReference>
<dbReference type="KEGG" id="pswu:SY83_12000"/>
<dbReference type="InterPro" id="IPR050624">
    <property type="entry name" value="HTH-type_Tx_Regulator"/>
</dbReference>
<protein>
    <submittedName>
        <fullName evidence="4">TetR family transcriptional regulator</fullName>
    </submittedName>
</protein>
<name>A0A172TIP4_9BACL</name>
<keyword evidence="1 2" id="KW-0238">DNA-binding</keyword>
<evidence type="ECO:0000256" key="2">
    <source>
        <dbReference type="PROSITE-ProRule" id="PRU00335"/>
    </source>
</evidence>
<dbReference type="SUPFAM" id="SSF48498">
    <property type="entry name" value="Tetracyclin repressor-like, C-terminal domain"/>
    <property type="match status" value="1"/>
</dbReference>
<dbReference type="OrthoDB" id="9814703at2"/>
<dbReference type="InterPro" id="IPR009057">
    <property type="entry name" value="Homeodomain-like_sf"/>
</dbReference>
<dbReference type="Gene3D" id="1.10.357.10">
    <property type="entry name" value="Tetracycline Repressor, domain 2"/>
    <property type="match status" value="1"/>
</dbReference>